<feature type="region of interest" description="Disordered" evidence="6">
    <location>
        <begin position="1"/>
        <end position="21"/>
    </location>
</feature>
<keyword evidence="5" id="KW-0560">Oxidoreductase</keyword>
<evidence type="ECO:0000256" key="2">
    <source>
        <dbReference type="ARBA" id="ARBA00007581"/>
    </source>
</evidence>
<dbReference type="Gene3D" id="3.40.830.10">
    <property type="entry name" value="LigB-like"/>
    <property type="match status" value="1"/>
</dbReference>
<keyword evidence="9" id="KW-1185">Reference proteome</keyword>
<evidence type="ECO:0000313" key="9">
    <source>
        <dbReference type="Proteomes" id="UP001437256"/>
    </source>
</evidence>
<evidence type="ECO:0000256" key="3">
    <source>
        <dbReference type="ARBA" id="ARBA00022723"/>
    </source>
</evidence>
<evidence type="ECO:0000259" key="7">
    <source>
        <dbReference type="Pfam" id="PF02900"/>
    </source>
</evidence>
<organism evidence="8 9">
    <name type="scientific">Marasmius tenuissimus</name>
    <dbReference type="NCBI Taxonomy" id="585030"/>
    <lineage>
        <taxon>Eukaryota</taxon>
        <taxon>Fungi</taxon>
        <taxon>Dikarya</taxon>
        <taxon>Basidiomycota</taxon>
        <taxon>Agaricomycotina</taxon>
        <taxon>Agaricomycetes</taxon>
        <taxon>Agaricomycetidae</taxon>
        <taxon>Agaricales</taxon>
        <taxon>Marasmiineae</taxon>
        <taxon>Marasmiaceae</taxon>
        <taxon>Marasmius</taxon>
    </lineage>
</organism>
<proteinExistence type="inferred from homology"/>
<dbReference type="SUPFAM" id="SSF53213">
    <property type="entry name" value="LigB-like"/>
    <property type="match status" value="1"/>
</dbReference>
<dbReference type="InterPro" id="IPR004183">
    <property type="entry name" value="Xdiol_dOase_suB"/>
</dbReference>
<evidence type="ECO:0000256" key="5">
    <source>
        <dbReference type="ARBA" id="ARBA00023002"/>
    </source>
</evidence>
<dbReference type="PANTHER" id="PTHR30096:SF0">
    <property type="entry name" value="4,5-DOPA DIOXYGENASE EXTRADIOL-LIKE PROTEIN"/>
    <property type="match status" value="1"/>
</dbReference>
<dbReference type="EMBL" id="JBBXMP010000173">
    <property type="protein sequence ID" value="KAL0060517.1"/>
    <property type="molecule type" value="Genomic_DNA"/>
</dbReference>
<comment type="cofactor">
    <cofactor evidence="1">
        <name>Zn(2+)</name>
        <dbReference type="ChEBI" id="CHEBI:29105"/>
    </cofactor>
</comment>
<evidence type="ECO:0000256" key="4">
    <source>
        <dbReference type="ARBA" id="ARBA00022833"/>
    </source>
</evidence>
<keyword evidence="3" id="KW-0479">Metal-binding</keyword>
<protein>
    <recommendedName>
        <fullName evidence="7">Extradiol ring-cleavage dioxygenase class III enzyme subunit B domain-containing protein</fullName>
    </recommendedName>
</protein>
<reference evidence="8 9" key="1">
    <citation type="submission" date="2024-05" db="EMBL/GenBank/DDBJ databases">
        <title>A draft genome resource for the thread blight pathogen Marasmius tenuissimus strain MS-2.</title>
        <authorList>
            <person name="Yulfo-Soto G.E."/>
            <person name="Baruah I.K."/>
            <person name="Amoako-Attah I."/>
            <person name="Bukari Y."/>
            <person name="Meinhardt L.W."/>
            <person name="Bailey B.A."/>
            <person name="Cohen S.P."/>
        </authorList>
    </citation>
    <scope>NUCLEOTIDE SEQUENCE [LARGE SCALE GENOMIC DNA]</scope>
    <source>
        <strain evidence="8 9">MS-2</strain>
    </source>
</reference>
<dbReference type="Proteomes" id="UP001437256">
    <property type="component" value="Unassembled WGS sequence"/>
</dbReference>
<dbReference type="Pfam" id="PF02900">
    <property type="entry name" value="LigB"/>
    <property type="match status" value="1"/>
</dbReference>
<accession>A0ABR2ZGY9</accession>
<evidence type="ECO:0000313" key="8">
    <source>
        <dbReference type="EMBL" id="KAL0060517.1"/>
    </source>
</evidence>
<evidence type="ECO:0000256" key="6">
    <source>
        <dbReference type="SAM" id="MobiDB-lite"/>
    </source>
</evidence>
<dbReference type="PANTHER" id="PTHR30096">
    <property type="entry name" value="4,5-DOPA DIOXYGENASE EXTRADIOL-LIKE PROTEIN"/>
    <property type="match status" value="1"/>
</dbReference>
<gene>
    <name evidence="8" type="ORF">AAF712_012707</name>
</gene>
<feature type="compositionally biased region" description="Polar residues" evidence="6">
    <location>
        <begin position="1"/>
        <end position="13"/>
    </location>
</feature>
<sequence length="348" mass="38346">MSTDTNTPTSQSEWKAALDSLPPTPDNIPVFYFAHGTPALAFPKSSITRVGERAALPPYHGPDGPLANFLRDFGPTLLNKYKPKGIVVFSAHWETLEERLITDYGNENPLLMDYYGLPKPMYELKFKSRGDSELSGRVVELFEEAGYLARTISKLEPRGEDGRGYAGPGLDHGVFVPFRVMFGEEFTDVPIVQASIDGSLSPEAHWKIGEAVAQLRKEGILVLSGGLPIHNTRDVTSFDPDTAKPLYHEFHKALVDAVQVPEPEARKSTLVALTSHSGFRLAHPREEHFVPLYIAAGAVYINVVKKVVEPIIHSIYGVRMPLPSKTPKILSLNASSRLSGDYMVDPQA</sequence>
<feature type="domain" description="Extradiol ring-cleavage dioxygenase class III enzyme subunit B" evidence="7">
    <location>
        <begin position="64"/>
        <end position="301"/>
    </location>
</feature>
<keyword evidence="4" id="KW-0862">Zinc</keyword>
<dbReference type="CDD" id="cd07363">
    <property type="entry name" value="45_DOPA_Dioxygenase"/>
    <property type="match status" value="1"/>
</dbReference>
<comment type="similarity">
    <text evidence="2">Belongs to the DODA-type extradiol aromatic ring-opening dioxygenase family.</text>
</comment>
<evidence type="ECO:0000256" key="1">
    <source>
        <dbReference type="ARBA" id="ARBA00001947"/>
    </source>
</evidence>
<name>A0ABR2ZGY9_9AGAR</name>
<dbReference type="InterPro" id="IPR014436">
    <property type="entry name" value="Extradiol_dOase_DODA"/>
</dbReference>
<comment type="caution">
    <text evidence="8">The sequence shown here is derived from an EMBL/GenBank/DDBJ whole genome shotgun (WGS) entry which is preliminary data.</text>
</comment>